<dbReference type="EC" id="4.3.2.2" evidence="4 12"/>
<keyword evidence="6 13" id="KW-0658">Purine biosynthesis</keyword>
<dbReference type="Pfam" id="PF00206">
    <property type="entry name" value="Lyase_1"/>
    <property type="match status" value="1"/>
</dbReference>
<organism evidence="16 17">
    <name type="scientific">Ramlibacter ginsenosidimutans</name>
    <dbReference type="NCBI Taxonomy" id="502333"/>
    <lineage>
        <taxon>Bacteria</taxon>
        <taxon>Pseudomonadati</taxon>
        <taxon>Pseudomonadota</taxon>
        <taxon>Betaproteobacteria</taxon>
        <taxon>Burkholderiales</taxon>
        <taxon>Comamonadaceae</taxon>
        <taxon>Ramlibacter</taxon>
    </lineage>
</organism>
<dbReference type="PRINTS" id="PR00149">
    <property type="entry name" value="FUMRATELYASE"/>
</dbReference>
<evidence type="ECO:0000259" key="15">
    <source>
        <dbReference type="Pfam" id="PF08328"/>
    </source>
</evidence>
<dbReference type="AlphaFoldDB" id="A0A934WLM5"/>
<evidence type="ECO:0000256" key="8">
    <source>
        <dbReference type="ARBA" id="ARBA00024477"/>
    </source>
</evidence>
<dbReference type="InterPro" id="IPR047136">
    <property type="entry name" value="PurB_bact"/>
</dbReference>
<dbReference type="Gene3D" id="1.10.275.10">
    <property type="entry name" value="Fumarase/aspartase (N-terminal domain)"/>
    <property type="match status" value="1"/>
</dbReference>
<dbReference type="InterPro" id="IPR004769">
    <property type="entry name" value="Pur_lyase"/>
</dbReference>
<comment type="caution">
    <text evidence="16">The sequence shown here is derived from an EMBL/GenBank/DDBJ whole genome shotgun (WGS) entry which is preliminary data.</text>
</comment>
<dbReference type="Gene3D" id="1.20.200.10">
    <property type="entry name" value="Fumarase/aspartase (Central domain)"/>
    <property type="match status" value="1"/>
</dbReference>
<keyword evidence="17" id="KW-1185">Reference proteome</keyword>
<dbReference type="InterPro" id="IPR022761">
    <property type="entry name" value="Fumarate_lyase_N"/>
</dbReference>
<protein>
    <recommendedName>
        <fullName evidence="5 12">Adenylosuccinate lyase</fullName>
        <shortName evidence="13">ASL</shortName>
        <ecNumber evidence="4 12">4.3.2.2</ecNumber>
    </recommendedName>
    <alternativeName>
        <fullName evidence="10 13">Adenylosuccinase</fullName>
    </alternativeName>
</protein>
<comment type="function">
    <text evidence="9">Catalyzes two reactions in de novo purine nucleotide biosynthesis. Catalyzes the breakdown of 5-aminoimidazole- (N-succinylocarboxamide) ribotide (SAICAR or 2-[5-amino-1-(5-phospho-beta-D-ribosyl)imidazole-4-carboxamido]succinate) to 5-aminoimidazole-4-carboxamide ribotide (AICAR or 5-amino-1-(5-phospho-beta-D-ribosyl)imidazole-4-carboxamide) and fumarate, and of adenylosuccinate (ADS or N(6)-(1,2-dicarboxyethyl)-AMP) to adenosine monophosphate (AMP) and fumarate.</text>
</comment>
<dbReference type="Proteomes" id="UP000630528">
    <property type="component" value="Unassembled WGS sequence"/>
</dbReference>
<evidence type="ECO:0000256" key="1">
    <source>
        <dbReference type="ARBA" id="ARBA00004706"/>
    </source>
</evidence>
<dbReference type="EMBL" id="JAEPWM010000002">
    <property type="protein sequence ID" value="MBK6005780.1"/>
    <property type="molecule type" value="Genomic_DNA"/>
</dbReference>
<feature type="domain" description="Adenylosuccinate lyase PurB C-terminal" evidence="15">
    <location>
        <begin position="335"/>
        <end position="449"/>
    </location>
</feature>
<evidence type="ECO:0000256" key="7">
    <source>
        <dbReference type="ARBA" id="ARBA00023239"/>
    </source>
</evidence>
<comment type="pathway">
    <text evidence="2 13">Purine metabolism; AMP biosynthesis via de novo pathway; AMP from IMP: step 2/2.</text>
</comment>
<comment type="pathway">
    <text evidence="1 13">Purine metabolism; IMP biosynthesis via de novo pathway; 5-amino-1-(5-phospho-D-ribosyl)imidazole-4-carboxamide from 5-amino-1-(5-phospho-D-ribosyl)imidazole-4-carboxylate: step 2/2.</text>
</comment>
<evidence type="ECO:0000256" key="12">
    <source>
        <dbReference type="NCBIfam" id="TIGR00928"/>
    </source>
</evidence>
<evidence type="ECO:0000256" key="5">
    <source>
        <dbReference type="ARBA" id="ARBA00017058"/>
    </source>
</evidence>
<evidence type="ECO:0000256" key="6">
    <source>
        <dbReference type="ARBA" id="ARBA00022755"/>
    </source>
</evidence>
<evidence type="ECO:0000256" key="13">
    <source>
        <dbReference type="RuleBase" id="RU361172"/>
    </source>
</evidence>
<dbReference type="Gene3D" id="1.10.40.30">
    <property type="entry name" value="Fumarase/aspartase (C-terminal domain)"/>
    <property type="match status" value="1"/>
</dbReference>
<name>A0A934WLM5_9BURK</name>
<comment type="catalytic activity">
    <reaction evidence="8">
        <text>(2S)-2-[5-amino-1-(5-phospho-beta-D-ribosyl)imidazole-4-carboxamido]succinate = 5-amino-1-(5-phospho-beta-D-ribosyl)imidazole-4-carboxamide + fumarate</text>
        <dbReference type="Rhea" id="RHEA:23920"/>
        <dbReference type="ChEBI" id="CHEBI:29806"/>
        <dbReference type="ChEBI" id="CHEBI:58443"/>
        <dbReference type="ChEBI" id="CHEBI:58475"/>
        <dbReference type="EC" id="4.3.2.2"/>
    </reaction>
    <physiologicalReaction direction="left-to-right" evidence="8">
        <dbReference type="Rhea" id="RHEA:23921"/>
    </physiologicalReaction>
</comment>
<accession>A0A934WLM5</accession>
<dbReference type="PANTHER" id="PTHR43411:SF1">
    <property type="entry name" value="ADENYLOSUCCINATE LYASE"/>
    <property type="match status" value="1"/>
</dbReference>
<dbReference type="SUPFAM" id="SSF48557">
    <property type="entry name" value="L-aspartase-like"/>
    <property type="match status" value="1"/>
</dbReference>
<dbReference type="FunFam" id="1.20.200.10:FF:000004">
    <property type="entry name" value="Adenylosuccinate lyase"/>
    <property type="match status" value="1"/>
</dbReference>
<gene>
    <name evidence="16" type="primary">purB</name>
    <name evidence="16" type="ORF">JJB11_06700</name>
</gene>
<evidence type="ECO:0000313" key="17">
    <source>
        <dbReference type="Proteomes" id="UP000630528"/>
    </source>
</evidence>
<dbReference type="GO" id="GO:0004018">
    <property type="term" value="F:N6-(1,2-dicarboxyethyl)AMP AMP-lyase (fumarate-forming) activity"/>
    <property type="evidence" value="ECO:0007669"/>
    <property type="project" value="UniProtKB-UniRule"/>
</dbReference>
<dbReference type="InterPro" id="IPR024083">
    <property type="entry name" value="Fumarase/histidase_N"/>
</dbReference>
<reference evidence="16" key="1">
    <citation type="journal article" date="2012" name="J. Microbiol. Biotechnol.">
        <title>Ramlibacter ginsenosidimutans sp. nov., with ginsenoside-converting activity.</title>
        <authorList>
            <person name="Wang L."/>
            <person name="An D.S."/>
            <person name="Kim S.G."/>
            <person name="Jin F.X."/>
            <person name="Kim S.C."/>
            <person name="Lee S.T."/>
            <person name="Im W.T."/>
        </authorList>
    </citation>
    <scope>NUCLEOTIDE SEQUENCE</scope>
    <source>
        <strain evidence="16">KACC 17527</strain>
    </source>
</reference>
<dbReference type="NCBIfam" id="NF006764">
    <property type="entry name" value="PRK09285.1"/>
    <property type="match status" value="1"/>
</dbReference>
<evidence type="ECO:0000256" key="4">
    <source>
        <dbReference type="ARBA" id="ARBA00012339"/>
    </source>
</evidence>
<evidence type="ECO:0000259" key="14">
    <source>
        <dbReference type="Pfam" id="PF00206"/>
    </source>
</evidence>
<evidence type="ECO:0000256" key="2">
    <source>
        <dbReference type="ARBA" id="ARBA00004734"/>
    </source>
</evidence>
<evidence type="ECO:0000313" key="16">
    <source>
        <dbReference type="EMBL" id="MBK6005780.1"/>
    </source>
</evidence>
<dbReference type="Pfam" id="PF08328">
    <property type="entry name" value="ASL_C"/>
    <property type="match status" value="1"/>
</dbReference>
<evidence type="ECO:0000256" key="10">
    <source>
        <dbReference type="ARBA" id="ARBA00030717"/>
    </source>
</evidence>
<dbReference type="PANTHER" id="PTHR43411">
    <property type="entry name" value="ADENYLOSUCCINATE LYASE"/>
    <property type="match status" value="1"/>
</dbReference>
<dbReference type="NCBIfam" id="TIGR00928">
    <property type="entry name" value="purB"/>
    <property type="match status" value="1"/>
</dbReference>
<evidence type="ECO:0000256" key="9">
    <source>
        <dbReference type="ARBA" id="ARBA00025012"/>
    </source>
</evidence>
<sequence>MPLTPISALSPLDGRYATRLAALRPLMSEQGYMHRRVQVEVCWFIALSDAGFAEFKPLSPGARTYLLGLVKNFSEADAAAIKEIEKTTNHDVKAVEYWIKSKFEARPELRAASEFVHFACTSEDINNTSHALQLKAAREQVLLPALDATIEKLRSLAHEYAAVPMLSRTHGQTASPTTVGKEIANVVVRLAGARERIAGVKLMAKMNGAVGNYNAHLAAWPDFDWEAFSRKVVESPEPLGLGLTFQPYSIQIEPHDYMAELFDAIARANTILVDWCRDAWGYISLGYFKQRLREGEIGSSTMPHKVNPIDFENAEGNLGLANALLRHLSEKLPISRWQRDLTDSTVLRNMGVALGYAALAYHALGVGLSKLELNEEALRDDLDAAWEVLAEPIQTVMRRYGVHGAYERLKEVTRGKTVAPEDLHALIRSLAIPEPEKERLLAMTPAAYIGKAAELARRC</sequence>
<evidence type="ECO:0000256" key="3">
    <source>
        <dbReference type="ARBA" id="ARBA00008273"/>
    </source>
</evidence>
<dbReference type="InterPro" id="IPR008948">
    <property type="entry name" value="L-Aspartase-like"/>
</dbReference>
<dbReference type="InterPro" id="IPR000362">
    <property type="entry name" value="Fumarate_lyase_fam"/>
</dbReference>
<comment type="catalytic activity">
    <reaction evidence="11">
        <text>N(6)-(1,2-dicarboxyethyl)-AMP = fumarate + AMP</text>
        <dbReference type="Rhea" id="RHEA:16853"/>
        <dbReference type="ChEBI" id="CHEBI:29806"/>
        <dbReference type="ChEBI" id="CHEBI:57567"/>
        <dbReference type="ChEBI" id="CHEBI:456215"/>
        <dbReference type="EC" id="4.3.2.2"/>
    </reaction>
    <physiologicalReaction direction="left-to-right" evidence="11">
        <dbReference type="Rhea" id="RHEA:16854"/>
    </physiologicalReaction>
</comment>
<keyword evidence="7 13" id="KW-0456">Lyase</keyword>
<dbReference type="PROSITE" id="PS00163">
    <property type="entry name" value="FUMARATE_LYASES"/>
    <property type="match status" value="1"/>
</dbReference>
<dbReference type="InterPro" id="IPR020557">
    <property type="entry name" value="Fumarate_lyase_CS"/>
</dbReference>
<evidence type="ECO:0000256" key="11">
    <source>
        <dbReference type="ARBA" id="ARBA00049115"/>
    </source>
</evidence>
<proteinExistence type="inferred from homology"/>
<reference evidence="16" key="2">
    <citation type="submission" date="2021-01" db="EMBL/GenBank/DDBJ databases">
        <authorList>
            <person name="Kang M."/>
        </authorList>
    </citation>
    <scope>NUCLEOTIDE SEQUENCE</scope>
    <source>
        <strain evidence="16">KACC 17527</strain>
    </source>
</reference>
<dbReference type="RefSeq" id="WP_201167512.1">
    <property type="nucleotide sequence ID" value="NZ_JAEPWM010000002.1"/>
</dbReference>
<dbReference type="InterPro" id="IPR013539">
    <property type="entry name" value="PurB_C"/>
</dbReference>
<comment type="similarity">
    <text evidence="3 13">Belongs to the lyase 1 family. Adenylosuccinate lyase subfamily.</text>
</comment>
<dbReference type="CDD" id="cd01598">
    <property type="entry name" value="PurB"/>
    <property type="match status" value="1"/>
</dbReference>
<dbReference type="GO" id="GO:0006188">
    <property type="term" value="P:IMP biosynthetic process"/>
    <property type="evidence" value="ECO:0007669"/>
    <property type="project" value="InterPro"/>
</dbReference>
<feature type="domain" description="Fumarate lyase N-terminal" evidence="14">
    <location>
        <begin position="23"/>
        <end position="316"/>
    </location>
</feature>